<dbReference type="GO" id="GO:0003676">
    <property type="term" value="F:nucleic acid binding"/>
    <property type="evidence" value="ECO:0007669"/>
    <property type="project" value="InterPro"/>
</dbReference>
<accession>C5T0F4</accession>
<dbReference type="InterPro" id="IPR001604">
    <property type="entry name" value="Endo_G_ENPP1-like_dom"/>
</dbReference>
<proteinExistence type="predicted"/>
<keyword evidence="5" id="KW-0255">Endonuclease</keyword>
<dbReference type="PANTHER" id="PTHR13966">
    <property type="entry name" value="ENDONUCLEASE RELATED"/>
    <property type="match status" value="1"/>
</dbReference>
<feature type="domain" description="DNA/RNA non-specific endonuclease/pyrophosphatase/phosphodiesterase" evidence="4">
    <location>
        <begin position="81"/>
        <end position="272"/>
    </location>
</feature>
<dbReference type="GO" id="GO:0046872">
    <property type="term" value="F:metal ion binding"/>
    <property type="evidence" value="ECO:0007669"/>
    <property type="project" value="UniProtKB-KW"/>
</dbReference>
<evidence type="ECO:0000259" key="3">
    <source>
        <dbReference type="SMART" id="SM00477"/>
    </source>
</evidence>
<dbReference type="Pfam" id="PF01223">
    <property type="entry name" value="Endonuclease_NS"/>
    <property type="match status" value="1"/>
</dbReference>
<reference evidence="5 6" key="1">
    <citation type="submission" date="2009-05" db="EMBL/GenBank/DDBJ databases">
        <title>The draft genome of Acidovorax delafieldii 2AN.</title>
        <authorList>
            <consortium name="US DOE Joint Genome Institute (JGI-PGF)"/>
            <person name="Lucas S."/>
            <person name="Copeland A."/>
            <person name="Lapidus A."/>
            <person name="Glavina del Rio T."/>
            <person name="Tice H."/>
            <person name="Bruce D."/>
            <person name="Goodwin L."/>
            <person name="Pitluck S."/>
            <person name="Larimer F."/>
            <person name="Land M.L."/>
            <person name="Hauser L."/>
            <person name="Shelobolina E.S."/>
            <person name="Picardal F."/>
            <person name="Roden E."/>
            <person name="Emerson D."/>
        </authorList>
    </citation>
    <scope>NUCLEOTIDE SEQUENCE [LARGE SCALE GENOMIC DNA]</scope>
    <source>
        <strain evidence="5 6">2AN</strain>
    </source>
</reference>
<dbReference type="SUPFAM" id="SSF54060">
    <property type="entry name" value="His-Me finger endonucleases"/>
    <property type="match status" value="1"/>
</dbReference>
<dbReference type="PATRIC" id="fig|573060.9.peg.4898"/>
<keyword evidence="5" id="KW-0378">Hydrolase</keyword>
<comment type="caution">
    <text evidence="5">The sequence shown here is derived from an EMBL/GenBank/DDBJ whole genome shotgun (WGS) entry which is preliminary data.</text>
</comment>
<dbReference type="GO" id="GO:0016787">
    <property type="term" value="F:hydrolase activity"/>
    <property type="evidence" value="ECO:0007669"/>
    <property type="project" value="InterPro"/>
</dbReference>
<evidence type="ECO:0000259" key="4">
    <source>
        <dbReference type="SMART" id="SM00892"/>
    </source>
</evidence>
<feature type="active site" description="Proton acceptor" evidence="1">
    <location>
        <position position="145"/>
    </location>
</feature>
<evidence type="ECO:0000313" key="5">
    <source>
        <dbReference type="EMBL" id="EER62107.1"/>
    </source>
</evidence>
<dbReference type="AlphaFoldDB" id="C5T0F4"/>
<protein>
    <submittedName>
        <fullName evidence="5">DNA/RNA non-specific endonuclease</fullName>
    </submittedName>
</protein>
<dbReference type="Gene3D" id="3.40.570.10">
    <property type="entry name" value="Extracellular Endonuclease, subunit A"/>
    <property type="match status" value="1"/>
</dbReference>
<organism evidence="5 6">
    <name type="scientific">Acidovorax delafieldii 2AN</name>
    <dbReference type="NCBI Taxonomy" id="573060"/>
    <lineage>
        <taxon>Bacteria</taxon>
        <taxon>Pseudomonadati</taxon>
        <taxon>Pseudomonadota</taxon>
        <taxon>Betaproteobacteria</taxon>
        <taxon>Burkholderiales</taxon>
        <taxon>Comamonadaceae</taxon>
        <taxon>Acidovorax</taxon>
    </lineage>
</organism>
<keyword evidence="6" id="KW-1185">Reference proteome</keyword>
<dbReference type="GO" id="GO:0004519">
    <property type="term" value="F:endonuclease activity"/>
    <property type="evidence" value="ECO:0007669"/>
    <property type="project" value="UniProtKB-KW"/>
</dbReference>
<keyword evidence="2" id="KW-0479">Metal-binding</keyword>
<dbReference type="SMART" id="SM00477">
    <property type="entry name" value="NUC"/>
    <property type="match status" value="1"/>
</dbReference>
<evidence type="ECO:0000256" key="2">
    <source>
        <dbReference type="PIRSR" id="PIRSR640255-2"/>
    </source>
</evidence>
<feature type="binding site" evidence="2">
    <location>
        <position position="175"/>
    </location>
    <ligand>
        <name>Mg(2+)</name>
        <dbReference type="ChEBI" id="CHEBI:18420"/>
        <note>catalytic</note>
    </ligand>
</feature>
<dbReference type="PANTHER" id="PTHR13966:SF5">
    <property type="entry name" value="ENDONUCLEASE G, MITOCHONDRIAL"/>
    <property type="match status" value="1"/>
</dbReference>
<keyword evidence="5" id="KW-0540">Nuclease</keyword>
<dbReference type="InterPro" id="IPR040255">
    <property type="entry name" value="Non-specific_endonuclease"/>
</dbReference>
<dbReference type="EMBL" id="ACQT01000004">
    <property type="protein sequence ID" value="EER62107.1"/>
    <property type="molecule type" value="Genomic_DNA"/>
</dbReference>
<evidence type="ECO:0000256" key="1">
    <source>
        <dbReference type="PIRSR" id="PIRSR640255-1"/>
    </source>
</evidence>
<name>C5T0F4_ACIDE</name>
<dbReference type="InterPro" id="IPR044929">
    <property type="entry name" value="DNA/RNA_non-sp_Endonuclease_sf"/>
</dbReference>
<evidence type="ECO:0000313" key="6">
    <source>
        <dbReference type="Proteomes" id="UP000003856"/>
    </source>
</evidence>
<feature type="domain" description="ENPP1-3/EXOG-like endonuclease/phosphodiesterase" evidence="3">
    <location>
        <begin position="82"/>
        <end position="272"/>
    </location>
</feature>
<dbReference type="SMART" id="SM00892">
    <property type="entry name" value="Endonuclease_NS"/>
    <property type="match status" value="1"/>
</dbReference>
<gene>
    <name evidence="5" type="ORF">AcdelDRAFT_0384</name>
</gene>
<sequence length="273" mass="30652">MFLPFFVNRLFSWPGRVRLAAVLALSLTGAVLPNFSWARFPQFDSAALLIPEPTSFAQCPQFFAHGTPPALPHRPQLRELCYEAFAVLHSGSTRTPVYVAQRLNRQIIEGANEKRAKRFFADARLPSSERAELEDYKNSGYSRGHMAPAGDMSTPTAMAQSFSLANMVPQNPQQNGGAWSKIEQDTRHYVRRAKGDVFVITGPVFTDNGPRIGANGVRVPTYLYKLVYDATTQRAWAHWQENREGETVGRPISYQELVKRTGVEFLPRSALQH</sequence>
<dbReference type="InterPro" id="IPR044925">
    <property type="entry name" value="His-Me_finger_sf"/>
</dbReference>
<dbReference type="Proteomes" id="UP000003856">
    <property type="component" value="Unassembled WGS sequence"/>
</dbReference>
<dbReference type="InterPro" id="IPR020821">
    <property type="entry name" value="ENPP1-3/EXOG-like_nuc-like"/>
</dbReference>